<sequence>MTSPDLPAYDLLHFGVSTIGASGGLLLDPQIHAIWHGAAVCGRAFTVTAGAADNLAVQVAVAEAPVGSVIVVRATEPPERGYWGELLTTQAIAGGILGVVIDGNCRDVDALTNLGFPVFATGVSARAASRAEGGSVGGDVMVGGVEISPRDIIVGDSDGVVVVKEQDIEIVVRNSSARAAAEAHWLEALEEGATTIELLGLDPSSVEHRGDKQ</sequence>
<dbReference type="CDD" id="cd16841">
    <property type="entry name" value="RraA_family"/>
    <property type="match status" value="1"/>
</dbReference>
<dbReference type="EMBL" id="CAFBNL010000073">
    <property type="protein sequence ID" value="CAB4958207.1"/>
    <property type="molecule type" value="Genomic_DNA"/>
</dbReference>
<dbReference type="Pfam" id="PF03737">
    <property type="entry name" value="RraA-like"/>
    <property type="match status" value="1"/>
</dbReference>
<name>A0A6J7KRE1_9ZZZZ</name>
<accession>A0A6J7KRE1</accession>
<dbReference type="SUPFAM" id="SSF89562">
    <property type="entry name" value="RraA-like"/>
    <property type="match status" value="1"/>
</dbReference>
<dbReference type="AlphaFoldDB" id="A0A6J7KRE1"/>
<organism evidence="1">
    <name type="scientific">freshwater metagenome</name>
    <dbReference type="NCBI Taxonomy" id="449393"/>
    <lineage>
        <taxon>unclassified sequences</taxon>
        <taxon>metagenomes</taxon>
        <taxon>ecological metagenomes</taxon>
    </lineage>
</organism>
<proteinExistence type="predicted"/>
<gene>
    <name evidence="1" type="ORF">UFOPK3789_01120</name>
</gene>
<dbReference type="PANTHER" id="PTHR33254">
    <property type="entry name" value="4-HYDROXY-4-METHYL-2-OXOGLUTARATE ALDOLASE 3-RELATED"/>
    <property type="match status" value="1"/>
</dbReference>
<dbReference type="InterPro" id="IPR036704">
    <property type="entry name" value="RraA/RraA-like_sf"/>
</dbReference>
<dbReference type="Gene3D" id="3.50.30.40">
    <property type="entry name" value="Ribonuclease E inhibitor RraA/RraA-like"/>
    <property type="match status" value="1"/>
</dbReference>
<protein>
    <submittedName>
        <fullName evidence="1">Unannotated protein</fullName>
    </submittedName>
</protein>
<reference evidence="1" key="1">
    <citation type="submission" date="2020-05" db="EMBL/GenBank/DDBJ databases">
        <authorList>
            <person name="Chiriac C."/>
            <person name="Salcher M."/>
            <person name="Ghai R."/>
            <person name="Kavagutti S V."/>
        </authorList>
    </citation>
    <scope>NUCLEOTIDE SEQUENCE</scope>
</reference>
<dbReference type="InterPro" id="IPR005493">
    <property type="entry name" value="RraA/RraA-like"/>
</dbReference>
<evidence type="ECO:0000313" key="1">
    <source>
        <dbReference type="EMBL" id="CAB4958207.1"/>
    </source>
</evidence>
<dbReference type="PANTHER" id="PTHR33254:SF4">
    <property type="entry name" value="4-HYDROXY-4-METHYL-2-OXOGLUTARATE ALDOLASE 3-RELATED"/>
    <property type="match status" value="1"/>
</dbReference>